<evidence type="ECO:0000259" key="4">
    <source>
        <dbReference type="Pfam" id="PF01775"/>
    </source>
</evidence>
<keyword evidence="3" id="KW-0694">RNA-binding</keyword>
<dbReference type="EMBL" id="KF900333">
    <property type="protein sequence ID" value="AIE91293.1"/>
    <property type="molecule type" value="Genomic_DNA"/>
</dbReference>
<evidence type="ECO:0000256" key="1">
    <source>
        <dbReference type="ARBA" id="ARBA00022980"/>
    </source>
</evidence>
<dbReference type="GO" id="GO:0006412">
    <property type="term" value="P:translation"/>
    <property type="evidence" value="ECO:0007669"/>
    <property type="project" value="UniProtKB-UniRule"/>
</dbReference>
<dbReference type="HAMAP" id="MF_00273">
    <property type="entry name" value="Ribosomal_eL20"/>
    <property type="match status" value="1"/>
</dbReference>
<sequence length="90" mass="9999">MKAYRVVGKFPNGKIIQSFTQDVVANDEDEARHRVESSFGSRHRVTRRAINIASIEQIDPATSNEARVISAFRERATPAPVATSPSTEEE</sequence>
<dbReference type="NCBIfam" id="NF001981">
    <property type="entry name" value="PRK00773.1-1"/>
    <property type="match status" value="1"/>
</dbReference>
<dbReference type="SUPFAM" id="SSF160374">
    <property type="entry name" value="RplX-like"/>
    <property type="match status" value="1"/>
</dbReference>
<feature type="domain" description="Large ribosomal subunit protein eL20" evidence="4">
    <location>
        <begin position="1"/>
        <end position="56"/>
    </location>
</feature>
<reference evidence="5" key="1">
    <citation type="journal article" date="2014" name="Genome Biol. Evol.">
        <title>Pangenome evidence for extensive interdomain horizontal transfer affecting lineage core and shell genes in uncultured planktonic thaumarchaeota and euryarchaeota.</title>
        <authorList>
            <person name="Deschamps P."/>
            <person name="Zivanovic Y."/>
            <person name="Moreira D."/>
            <person name="Rodriguez-Valera F."/>
            <person name="Lopez-Garcia P."/>
        </authorList>
    </citation>
    <scope>NUCLEOTIDE SEQUENCE</scope>
</reference>
<proteinExistence type="inferred from homology"/>
<keyword evidence="3" id="KW-0699">rRNA-binding</keyword>
<dbReference type="GO" id="GO:0005840">
    <property type="term" value="C:ribosome"/>
    <property type="evidence" value="ECO:0007669"/>
    <property type="project" value="UniProtKB-KW"/>
</dbReference>
<dbReference type="Pfam" id="PF01775">
    <property type="entry name" value="Ribosomal_L18A"/>
    <property type="match status" value="1"/>
</dbReference>
<evidence type="ECO:0000313" key="5">
    <source>
        <dbReference type="EMBL" id="AIE91293.1"/>
    </source>
</evidence>
<dbReference type="AlphaFoldDB" id="A0A075FJA5"/>
<dbReference type="GO" id="GO:1990904">
    <property type="term" value="C:ribonucleoprotein complex"/>
    <property type="evidence" value="ECO:0007669"/>
    <property type="project" value="UniProtKB-KW"/>
</dbReference>
<comment type="similarity">
    <text evidence="3">Belongs to the eukaryotic ribosomal protein eL20 family.</text>
</comment>
<keyword evidence="2 3" id="KW-0687">Ribonucleoprotein</keyword>
<dbReference type="Gene3D" id="3.10.20.10">
    <property type="match status" value="1"/>
</dbReference>
<accession>A0A075FJA5</accession>
<dbReference type="GO" id="GO:0003735">
    <property type="term" value="F:structural constituent of ribosome"/>
    <property type="evidence" value="ECO:0007669"/>
    <property type="project" value="InterPro"/>
</dbReference>
<dbReference type="InterPro" id="IPR023573">
    <property type="entry name" value="Ribosomal_eL20_dom"/>
</dbReference>
<dbReference type="InterPro" id="IPR028877">
    <property type="entry name" value="Ribosomal_eL20"/>
</dbReference>
<gene>
    <name evidence="3" type="primary">rpl18a</name>
    <name evidence="3" type="synonym">rpl20e</name>
    <name evidence="3" type="synonym">rplX</name>
</gene>
<name>A0A075FJA5_9EURY</name>
<evidence type="ECO:0000256" key="2">
    <source>
        <dbReference type="ARBA" id="ARBA00023274"/>
    </source>
</evidence>
<protein>
    <recommendedName>
        <fullName evidence="3">Large ribosomal subunit protein eL20</fullName>
    </recommendedName>
</protein>
<organism evidence="5">
    <name type="scientific">uncultured marine group II/III euryarchaeote AD1000_114_C07</name>
    <dbReference type="NCBI Taxonomy" id="1457719"/>
    <lineage>
        <taxon>Archaea</taxon>
        <taxon>Methanobacteriati</taxon>
        <taxon>Methanobacteriota</taxon>
        <taxon>environmental samples</taxon>
    </lineage>
</organism>
<comment type="subunit">
    <text evidence="3">Part of the 50S ribosomal subunit. Binds 23S rRNA.</text>
</comment>
<evidence type="ECO:0000256" key="3">
    <source>
        <dbReference type="HAMAP-Rule" id="MF_00273"/>
    </source>
</evidence>
<keyword evidence="1 3" id="KW-0689">Ribosomal protein</keyword>
<dbReference type="GO" id="GO:0070180">
    <property type="term" value="F:large ribosomal subunit rRNA binding"/>
    <property type="evidence" value="ECO:0007669"/>
    <property type="project" value="UniProtKB-UniRule"/>
</dbReference>